<feature type="domain" description="DRBM" evidence="10">
    <location>
        <begin position="331"/>
        <end position="404"/>
    </location>
</feature>
<keyword evidence="5" id="KW-0255">Endonuclease</keyword>
<feature type="domain" description="DRBM" evidence="10">
    <location>
        <begin position="221"/>
        <end position="284"/>
    </location>
</feature>
<dbReference type="SUPFAM" id="SSF54768">
    <property type="entry name" value="dsRNA-binding domain-like"/>
    <property type="match status" value="2"/>
</dbReference>
<dbReference type="AlphaFoldDB" id="A0AAP0BGY4"/>
<keyword evidence="6" id="KW-0378">Hydrolase</keyword>
<proteinExistence type="predicted"/>
<evidence type="ECO:0000256" key="9">
    <source>
        <dbReference type="PROSITE-ProRule" id="PRU00266"/>
    </source>
</evidence>
<name>A0AAP0BGY4_9ASPA</name>
<dbReference type="InterPro" id="IPR000999">
    <property type="entry name" value="RNase_III_dom"/>
</dbReference>
<evidence type="ECO:0000256" key="5">
    <source>
        <dbReference type="ARBA" id="ARBA00022759"/>
    </source>
</evidence>
<evidence type="ECO:0000313" key="12">
    <source>
        <dbReference type="EMBL" id="KAK8938429.1"/>
    </source>
</evidence>
<protein>
    <submittedName>
        <fullName evidence="12">Ribonuclease 3-like protein 2</fullName>
    </submittedName>
</protein>
<reference evidence="12 13" key="1">
    <citation type="journal article" date="2022" name="Nat. Plants">
        <title>Genomes of leafy and leafless Platanthera orchids illuminate the evolution of mycoheterotrophy.</title>
        <authorList>
            <person name="Li M.H."/>
            <person name="Liu K.W."/>
            <person name="Li Z."/>
            <person name="Lu H.C."/>
            <person name="Ye Q.L."/>
            <person name="Zhang D."/>
            <person name="Wang J.Y."/>
            <person name="Li Y.F."/>
            <person name="Zhong Z.M."/>
            <person name="Liu X."/>
            <person name="Yu X."/>
            <person name="Liu D.K."/>
            <person name="Tu X.D."/>
            <person name="Liu B."/>
            <person name="Hao Y."/>
            <person name="Liao X.Y."/>
            <person name="Jiang Y.T."/>
            <person name="Sun W.H."/>
            <person name="Chen J."/>
            <person name="Chen Y.Q."/>
            <person name="Ai Y."/>
            <person name="Zhai J.W."/>
            <person name="Wu S.S."/>
            <person name="Zhou Z."/>
            <person name="Hsiao Y.Y."/>
            <person name="Wu W.L."/>
            <person name="Chen Y.Y."/>
            <person name="Lin Y.F."/>
            <person name="Hsu J.L."/>
            <person name="Li C.Y."/>
            <person name="Wang Z.W."/>
            <person name="Zhao X."/>
            <person name="Zhong W.Y."/>
            <person name="Ma X.K."/>
            <person name="Ma L."/>
            <person name="Huang J."/>
            <person name="Chen G.Z."/>
            <person name="Huang M.Z."/>
            <person name="Huang L."/>
            <person name="Peng D.H."/>
            <person name="Luo Y.B."/>
            <person name="Zou S.Q."/>
            <person name="Chen S.P."/>
            <person name="Lan S."/>
            <person name="Tsai W.C."/>
            <person name="Van de Peer Y."/>
            <person name="Liu Z.J."/>
        </authorList>
    </citation>
    <scope>NUCLEOTIDE SEQUENCE [LARGE SCALE GENOMIC DNA]</scope>
    <source>
        <strain evidence="12">Lor287</strain>
    </source>
</reference>
<dbReference type="Pfam" id="PF14709">
    <property type="entry name" value="DND1_DSRM"/>
    <property type="match status" value="1"/>
</dbReference>
<evidence type="ECO:0000256" key="8">
    <source>
        <dbReference type="ARBA" id="ARBA00022884"/>
    </source>
</evidence>
<dbReference type="CDD" id="cd00048">
    <property type="entry name" value="DSRM_SF"/>
    <property type="match status" value="1"/>
</dbReference>
<dbReference type="SMART" id="SM00535">
    <property type="entry name" value="RIBOc"/>
    <property type="match status" value="1"/>
</dbReference>
<keyword evidence="3" id="KW-0540">Nuclease</keyword>
<dbReference type="Proteomes" id="UP001418222">
    <property type="component" value="Unassembled WGS sequence"/>
</dbReference>
<dbReference type="PROSITE" id="PS50142">
    <property type="entry name" value="RNASE_3_2"/>
    <property type="match status" value="1"/>
</dbReference>
<dbReference type="PROSITE" id="PS50137">
    <property type="entry name" value="DS_RBD"/>
    <property type="match status" value="2"/>
</dbReference>
<evidence type="ECO:0000256" key="6">
    <source>
        <dbReference type="ARBA" id="ARBA00022801"/>
    </source>
</evidence>
<dbReference type="GO" id="GO:0003723">
    <property type="term" value="F:RNA binding"/>
    <property type="evidence" value="ECO:0007669"/>
    <property type="project" value="UniProtKB-UniRule"/>
</dbReference>
<dbReference type="SUPFAM" id="SSF69065">
    <property type="entry name" value="RNase III domain-like"/>
    <property type="match status" value="1"/>
</dbReference>
<evidence type="ECO:0000256" key="4">
    <source>
        <dbReference type="ARBA" id="ARBA00022723"/>
    </source>
</evidence>
<dbReference type="GO" id="GO:0030422">
    <property type="term" value="P:siRNA processing"/>
    <property type="evidence" value="ECO:0007669"/>
    <property type="project" value="TreeGrafter"/>
</dbReference>
<evidence type="ECO:0000256" key="7">
    <source>
        <dbReference type="ARBA" id="ARBA00022842"/>
    </source>
</evidence>
<comment type="cofactor">
    <cofactor evidence="1">
        <name>Mn(2+)</name>
        <dbReference type="ChEBI" id="CHEBI:29035"/>
    </cofactor>
</comment>
<dbReference type="PANTHER" id="PTHR14950:SF49">
    <property type="entry name" value="RIBONUCLEASE 3-LIKE PROTEIN 2-RELATED"/>
    <property type="match status" value="1"/>
</dbReference>
<keyword evidence="13" id="KW-1185">Reference proteome</keyword>
<evidence type="ECO:0000256" key="3">
    <source>
        <dbReference type="ARBA" id="ARBA00022722"/>
    </source>
</evidence>
<dbReference type="GO" id="GO:0005634">
    <property type="term" value="C:nucleus"/>
    <property type="evidence" value="ECO:0007669"/>
    <property type="project" value="TreeGrafter"/>
</dbReference>
<evidence type="ECO:0000256" key="2">
    <source>
        <dbReference type="ARBA" id="ARBA00001946"/>
    </source>
</evidence>
<dbReference type="GO" id="GO:0004525">
    <property type="term" value="F:ribonuclease III activity"/>
    <property type="evidence" value="ECO:0007669"/>
    <property type="project" value="InterPro"/>
</dbReference>
<evidence type="ECO:0000259" key="10">
    <source>
        <dbReference type="PROSITE" id="PS50137"/>
    </source>
</evidence>
<organism evidence="12 13">
    <name type="scientific">Platanthera zijinensis</name>
    <dbReference type="NCBI Taxonomy" id="2320716"/>
    <lineage>
        <taxon>Eukaryota</taxon>
        <taxon>Viridiplantae</taxon>
        <taxon>Streptophyta</taxon>
        <taxon>Embryophyta</taxon>
        <taxon>Tracheophyta</taxon>
        <taxon>Spermatophyta</taxon>
        <taxon>Magnoliopsida</taxon>
        <taxon>Liliopsida</taxon>
        <taxon>Asparagales</taxon>
        <taxon>Orchidaceae</taxon>
        <taxon>Orchidoideae</taxon>
        <taxon>Orchideae</taxon>
        <taxon>Orchidinae</taxon>
        <taxon>Platanthera</taxon>
    </lineage>
</organism>
<keyword evidence="8 9" id="KW-0694">RNA-binding</keyword>
<dbReference type="PROSITE" id="PS00517">
    <property type="entry name" value="RNASE_3_1"/>
    <property type="match status" value="1"/>
</dbReference>
<dbReference type="Pfam" id="PF00035">
    <property type="entry name" value="dsrm"/>
    <property type="match status" value="1"/>
</dbReference>
<comment type="caution">
    <text evidence="12">The sequence shown here is derived from an EMBL/GenBank/DDBJ whole genome shotgun (WGS) entry which is preliminary data.</text>
</comment>
<dbReference type="Gene3D" id="3.30.160.20">
    <property type="match status" value="2"/>
</dbReference>
<dbReference type="GO" id="GO:0005737">
    <property type="term" value="C:cytoplasm"/>
    <property type="evidence" value="ECO:0007669"/>
    <property type="project" value="TreeGrafter"/>
</dbReference>
<keyword evidence="7" id="KW-0460">Magnesium</keyword>
<dbReference type="Pfam" id="PF00636">
    <property type="entry name" value="Ribonuclease_3"/>
    <property type="match status" value="1"/>
</dbReference>
<dbReference type="SMART" id="SM00358">
    <property type="entry name" value="DSRM"/>
    <property type="match status" value="2"/>
</dbReference>
<feature type="domain" description="RNase III" evidence="11">
    <location>
        <begin position="48"/>
        <end position="195"/>
    </location>
</feature>
<comment type="cofactor">
    <cofactor evidence="2">
        <name>Mg(2+)</name>
        <dbReference type="ChEBI" id="CHEBI:18420"/>
    </cofactor>
</comment>
<dbReference type="EMBL" id="JBBWWQ010000009">
    <property type="protein sequence ID" value="KAK8938429.1"/>
    <property type="molecule type" value="Genomic_DNA"/>
</dbReference>
<keyword evidence="4" id="KW-0479">Metal-binding</keyword>
<dbReference type="CDD" id="cd00593">
    <property type="entry name" value="RIBOc"/>
    <property type="match status" value="1"/>
</dbReference>
<sequence>MEKMICTGSHGFFDGLEIDFMPLWPPCSPSTSTSAEMFSVDDEMVEALEKVQSILGYPFHNLSLLQQALTHSSYTGGASYERLEFLGDSVLSIVFTNFVYLTNPSSGPGELSSLRAANVNTEKLARVAVRHDFYRYLRRNSHYLDLMVKEFTEAVRKEREEDYAEHSYGGTTVKAPKALADVVESIAGAVYEDCGFDLVKFWKVFRGILEPIITAETPNQQPVTHLFVLCQKQGMTPIFKNWRKDNMNITNVYINGELFGVGSSEQKPIAKLNAARDALQKLCYDEADDMEITPCAITSTQAWEEQSTSRYVNDGLVICKTNAKESVEMDGSKHRLHELCLKKHWPKPVYSVEETRGPKHELKFLCSVTVFANNTRFFAYGDRKSRLKEGHNSAAYKLLCNLEECKQLDLS</sequence>
<dbReference type="GO" id="GO:0046872">
    <property type="term" value="F:metal ion binding"/>
    <property type="evidence" value="ECO:0007669"/>
    <property type="project" value="UniProtKB-KW"/>
</dbReference>
<dbReference type="InterPro" id="IPR036389">
    <property type="entry name" value="RNase_III_sf"/>
</dbReference>
<evidence type="ECO:0000259" key="11">
    <source>
        <dbReference type="PROSITE" id="PS50142"/>
    </source>
</evidence>
<dbReference type="FunFam" id="1.10.1520.10:FF:000004">
    <property type="entry name" value="Endoribonuclease dicer-like 1"/>
    <property type="match status" value="1"/>
</dbReference>
<evidence type="ECO:0000256" key="1">
    <source>
        <dbReference type="ARBA" id="ARBA00001936"/>
    </source>
</evidence>
<gene>
    <name evidence="12" type="ORF">KSP39_PZI011025</name>
</gene>
<evidence type="ECO:0000313" key="13">
    <source>
        <dbReference type="Proteomes" id="UP001418222"/>
    </source>
</evidence>
<dbReference type="PANTHER" id="PTHR14950">
    <property type="entry name" value="DICER-RELATED"/>
    <property type="match status" value="1"/>
</dbReference>
<dbReference type="Gene3D" id="1.10.1520.10">
    <property type="entry name" value="Ribonuclease III domain"/>
    <property type="match status" value="1"/>
</dbReference>
<dbReference type="InterPro" id="IPR014720">
    <property type="entry name" value="dsRBD_dom"/>
</dbReference>
<accession>A0AAP0BGY4</accession>